<protein>
    <recommendedName>
        <fullName evidence="4">Zinc-ribbon domain-containing protein</fullName>
    </recommendedName>
</protein>
<evidence type="ECO:0000313" key="2">
    <source>
        <dbReference type="EMBL" id="SMX53242.1"/>
    </source>
</evidence>
<keyword evidence="1" id="KW-1133">Transmembrane helix</keyword>
<feature type="transmembrane region" description="Helical" evidence="1">
    <location>
        <begin position="49"/>
        <end position="70"/>
    </location>
</feature>
<evidence type="ECO:0000256" key="1">
    <source>
        <dbReference type="SAM" id="Phobius"/>
    </source>
</evidence>
<dbReference type="Proteomes" id="UP000195514">
    <property type="component" value="Chromosome I"/>
</dbReference>
<feature type="transmembrane region" description="Helical" evidence="1">
    <location>
        <begin position="271"/>
        <end position="293"/>
    </location>
</feature>
<dbReference type="EMBL" id="LT859958">
    <property type="protein sequence ID" value="SMX53242.1"/>
    <property type="molecule type" value="Genomic_DNA"/>
</dbReference>
<dbReference type="AlphaFoldDB" id="A0A1Y6K0M1"/>
<keyword evidence="3" id="KW-1185">Reference proteome</keyword>
<organism evidence="2 3">
    <name type="scientific">Candidatus Brevifilum fermentans</name>
    <dbReference type="NCBI Taxonomy" id="1986204"/>
    <lineage>
        <taxon>Bacteria</taxon>
        <taxon>Bacillati</taxon>
        <taxon>Chloroflexota</taxon>
        <taxon>Anaerolineae</taxon>
        <taxon>Anaerolineales</taxon>
        <taxon>Anaerolineaceae</taxon>
        <taxon>Candidatus Brevifilum</taxon>
    </lineage>
</organism>
<keyword evidence="1" id="KW-0472">Membrane</keyword>
<reference evidence="3" key="1">
    <citation type="submission" date="2017-05" db="EMBL/GenBank/DDBJ databases">
        <authorList>
            <person name="Kirkegaard R."/>
            <person name="Mcilroy J S."/>
        </authorList>
    </citation>
    <scope>NUCLEOTIDE SEQUENCE [LARGE SCALE GENOMIC DNA]</scope>
</reference>
<gene>
    <name evidence="2" type="ORF">CFX1CAM_0176</name>
</gene>
<evidence type="ECO:0000313" key="3">
    <source>
        <dbReference type="Proteomes" id="UP000195514"/>
    </source>
</evidence>
<evidence type="ECO:0008006" key="4">
    <source>
        <dbReference type="Google" id="ProtNLM"/>
    </source>
</evidence>
<sequence>MRNLPSKSQKYINIFKASLKSPGKGLHGIILKRHRHHWDQQSVKRLQRFSLLIIMTILTGLSFQAGYALVQPDLQLNSVSVSLLPEYIQPTVLVIYEINLDESFPLPQELIFEIPADAEVLTVINFSPEDRPIELSFREAPFGSWKDLRFTAIHRRLHIEYQDPNLVRFHNQRTYEFRWLSMYTVAQLLINVRQPLDASNIISQPPLRKIGNEFDESPIFMANFGKIAAGELFSLNIEYHKGSGAVAYPALSVLPANPIDETVQGRTPSPIYVLAWVLMLSVAIALIVGSFYIRFRKKEVDNSTRISQEEIKINPERQTFFCHECGMRTRVGENYCSNCGTELRKPTPFEQPSTRS</sequence>
<keyword evidence="1" id="KW-0812">Transmembrane</keyword>
<name>A0A1Y6K0M1_9CHLR</name>
<dbReference type="KEGG" id="abat:CFX1CAM_0176"/>
<proteinExistence type="predicted"/>
<accession>A0A1Y6K0M1</accession>